<comment type="caution">
    <text evidence="2">The sequence shown here is derived from an EMBL/GenBank/DDBJ whole genome shotgun (WGS) entry which is preliminary data.</text>
</comment>
<reference evidence="2" key="1">
    <citation type="submission" date="2023-06" db="EMBL/GenBank/DDBJ databases">
        <authorList>
            <person name="Delattre M."/>
        </authorList>
    </citation>
    <scope>NUCLEOTIDE SEQUENCE</scope>
    <source>
        <strain evidence="2">AF72</strain>
    </source>
</reference>
<accession>A0AA36FZ97</accession>
<evidence type="ECO:0000313" key="4">
    <source>
        <dbReference type="Proteomes" id="UP001177023"/>
    </source>
</evidence>
<dbReference type="PRINTS" id="PR00080">
    <property type="entry name" value="SDRFAMILY"/>
</dbReference>
<dbReference type="InterPro" id="IPR036291">
    <property type="entry name" value="NAD(P)-bd_dom_sf"/>
</dbReference>
<dbReference type="Proteomes" id="UP001177023">
    <property type="component" value="Unassembled WGS sequence"/>
</dbReference>
<dbReference type="PRINTS" id="PR00081">
    <property type="entry name" value="GDHRDH"/>
</dbReference>
<organism evidence="2 4">
    <name type="scientific">Mesorhabditis spiculigera</name>
    <dbReference type="NCBI Taxonomy" id="96644"/>
    <lineage>
        <taxon>Eukaryota</taxon>
        <taxon>Metazoa</taxon>
        <taxon>Ecdysozoa</taxon>
        <taxon>Nematoda</taxon>
        <taxon>Chromadorea</taxon>
        <taxon>Rhabditida</taxon>
        <taxon>Rhabditina</taxon>
        <taxon>Rhabditomorpha</taxon>
        <taxon>Rhabditoidea</taxon>
        <taxon>Rhabditidae</taxon>
        <taxon>Mesorhabditinae</taxon>
        <taxon>Mesorhabditis</taxon>
    </lineage>
</organism>
<dbReference type="SUPFAM" id="SSF51735">
    <property type="entry name" value="NAD(P)-binding Rossmann-fold domains"/>
    <property type="match status" value="1"/>
</dbReference>
<comment type="similarity">
    <text evidence="1">Belongs to the short-chain dehydrogenases/reductases (SDR) family.</text>
</comment>
<name>A0AA36FZ97_9BILA</name>
<protein>
    <submittedName>
        <fullName evidence="2">Uncharacterized protein</fullName>
    </submittedName>
</protein>
<proteinExistence type="inferred from homology"/>
<dbReference type="PANTHER" id="PTHR43943">
    <property type="entry name" value="DEHYDROGENASE/REDUCTASE (SDR FAMILY) MEMBER 4"/>
    <property type="match status" value="1"/>
</dbReference>
<dbReference type="Gene3D" id="3.40.50.720">
    <property type="entry name" value="NAD(P)-binding Rossmann-like Domain"/>
    <property type="match status" value="1"/>
</dbReference>
<dbReference type="EMBL" id="CATQJA010002631">
    <property type="protein sequence ID" value="CAJ0574534.1"/>
    <property type="molecule type" value="Genomic_DNA"/>
</dbReference>
<evidence type="ECO:0000313" key="3">
    <source>
        <dbReference type="EMBL" id="CAJ0574534.1"/>
    </source>
</evidence>
<feature type="non-terminal residue" evidence="2">
    <location>
        <position position="1"/>
    </location>
</feature>
<sequence>MASSSLRTLADRVAVVTASTKGIGFAIARRLGLDGASVVVSSRKEKNVEEAVLALRLEGINVSGVVANVGNKDDRKKLIDHTLDKHGKLNILVSNAAANPHYGDLMSISDSQWDKLMQVNVTSAFQLAQEAIPHLEASGQGNLVFVASVAGFSPIEGLGAYSIMKSALIGLNKNLALAVAHRNIRVNAIAPGIIRTDFSKVLYEDPAVHCDTTKAIPLGRIGEADEAASAVSFLVSDESAYLTGETISVNGGMQSRM</sequence>
<keyword evidence="4" id="KW-1185">Reference proteome</keyword>
<dbReference type="InterPro" id="IPR002347">
    <property type="entry name" value="SDR_fam"/>
</dbReference>
<dbReference type="EMBL" id="CATQJA010002622">
    <property type="protein sequence ID" value="CAJ0573781.1"/>
    <property type="molecule type" value="Genomic_DNA"/>
</dbReference>
<dbReference type="Pfam" id="PF13561">
    <property type="entry name" value="adh_short_C2"/>
    <property type="match status" value="1"/>
</dbReference>
<evidence type="ECO:0000313" key="2">
    <source>
        <dbReference type="EMBL" id="CAJ0573781.1"/>
    </source>
</evidence>
<evidence type="ECO:0000256" key="1">
    <source>
        <dbReference type="ARBA" id="ARBA00006484"/>
    </source>
</evidence>
<dbReference type="GO" id="GO:0004090">
    <property type="term" value="F:carbonyl reductase (NADPH) activity"/>
    <property type="evidence" value="ECO:0007669"/>
    <property type="project" value="TreeGrafter"/>
</dbReference>
<dbReference type="PANTHER" id="PTHR43943:SF16">
    <property type="entry name" value="DEHYDROGENASES, SHORT CHAIN"/>
    <property type="match status" value="1"/>
</dbReference>
<dbReference type="NCBIfam" id="NF005559">
    <property type="entry name" value="PRK07231.1"/>
    <property type="match status" value="1"/>
</dbReference>
<gene>
    <name evidence="2" type="ORF">MSPICULIGERA_LOCUS12130</name>
    <name evidence="3" type="ORF">MSPICULIGERA_LOCUS12866</name>
</gene>
<dbReference type="AlphaFoldDB" id="A0AA36FZ97"/>
<dbReference type="FunFam" id="3.40.50.720:FF:000084">
    <property type="entry name" value="Short-chain dehydrogenase reductase"/>
    <property type="match status" value="1"/>
</dbReference>